<gene>
    <name evidence="3" type="ORF">GH975_10395</name>
</gene>
<dbReference type="HAMAP" id="MF_00048">
    <property type="entry name" value="UPF0102"/>
    <property type="match status" value="1"/>
</dbReference>
<dbReference type="OrthoDB" id="9794876at2"/>
<evidence type="ECO:0000256" key="1">
    <source>
        <dbReference type="ARBA" id="ARBA00006738"/>
    </source>
</evidence>
<dbReference type="Gene3D" id="3.40.1350.10">
    <property type="match status" value="1"/>
</dbReference>
<dbReference type="RefSeq" id="WP_153714459.1">
    <property type="nucleotide sequence ID" value="NZ_CP045871.1"/>
</dbReference>
<evidence type="ECO:0000313" key="4">
    <source>
        <dbReference type="Proteomes" id="UP000388235"/>
    </source>
</evidence>
<evidence type="ECO:0000313" key="3">
    <source>
        <dbReference type="EMBL" id="QGG80956.1"/>
    </source>
</evidence>
<dbReference type="InterPro" id="IPR003509">
    <property type="entry name" value="UPF0102_YraN-like"/>
</dbReference>
<reference evidence="3 4" key="1">
    <citation type="submission" date="2019-11" db="EMBL/GenBank/DDBJ databases">
        <authorList>
            <person name="Khan S.A."/>
            <person name="Jeon C.O."/>
            <person name="Chun B.H."/>
        </authorList>
    </citation>
    <scope>NUCLEOTIDE SEQUENCE [LARGE SCALE GENOMIC DNA]</scope>
    <source>
        <strain evidence="3 4">IMCC 1097</strain>
    </source>
</reference>
<accession>A0A5Q2QG07</accession>
<sequence>MSDRQARGLAAENWLIGRLANRRVQLRHHRYGCRLGEIDLVLEDPDHIVMVEVRYRSSLTAAIQSIDWHKRRRLKACAYVWLANNPTDKVIRFDTVGISGTPPNWRLRWIPHAFEMDD</sequence>
<dbReference type="EMBL" id="CP045871">
    <property type="protein sequence ID" value="QGG80956.1"/>
    <property type="molecule type" value="Genomic_DNA"/>
</dbReference>
<evidence type="ECO:0000256" key="2">
    <source>
        <dbReference type="HAMAP-Rule" id="MF_00048"/>
    </source>
</evidence>
<dbReference type="Proteomes" id="UP000388235">
    <property type="component" value="Chromosome"/>
</dbReference>
<dbReference type="AlphaFoldDB" id="A0A5Q2QG07"/>
<keyword evidence="4" id="KW-1185">Reference proteome</keyword>
<protein>
    <recommendedName>
        <fullName evidence="2">UPF0102 protein GH975_10395</fullName>
    </recommendedName>
</protein>
<dbReference type="KEGG" id="llp:GH975_10395"/>
<dbReference type="SUPFAM" id="SSF52980">
    <property type="entry name" value="Restriction endonuclease-like"/>
    <property type="match status" value="1"/>
</dbReference>
<dbReference type="InterPro" id="IPR011335">
    <property type="entry name" value="Restrct_endonuc-II-like"/>
</dbReference>
<dbReference type="GO" id="GO:0003676">
    <property type="term" value="F:nucleic acid binding"/>
    <property type="evidence" value="ECO:0007669"/>
    <property type="project" value="InterPro"/>
</dbReference>
<dbReference type="Pfam" id="PF02021">
    <property type="entry name" value="UPF0102"/>
    <property type="match status" value="1"/>
</dbReference>
<organism evidence="3 4">
    <name type="scientific">Litorivicinus lipolyticus</name>
    <dbReference type="NCBI Taxonomy" id="418701"/>
    <lineage>
        <taxon>Bacteria</taxon>
        <taxon>Pseudomonadati</taxon>
        <taxon>Pseudomonadota</taxon>
        <taxon>Gammaproteobacteria</taxon>
        <taxon>Oceanospirillales</taxon>
        <taxon>Litorivicinaceae</taxon>
        <taxon>Litorivicinus</taxon>
    </lineage>
</organism>
<dbReference type="PANTHER" id="PTHR34039:SF1">
    <property type="entry name" value="UPF0102 PROTEIN YRAN"/>
    <property type="match status" value="1"/>
</dbReference>
<comment type="similarity">
    <text evidence="1 2">Belongs to the UPF0102 family.</text>
</comment>
<name>A0A5Q2QG07_9GAMM</name>
<dbReference type="PANTHER" id="PTHR34039">
    <property type="entry name" value="UPF0102 PROTEIN YRAN"/>
    <property type="match status" value="1"/>
</dbReference>
<proteinExistence type="inferred from homology"/>
<dbReference type="InterPro" id="IPR011856">
    <property type="entry name" value="tRNA_endonuc-like_dom_sf"/>
</dbReference>